<dbReference type="GO" id="GO:0005829">
    <property type="term" value="C:cytosol"/>
    <property type="evidence" value="ECO:0007669"/>
    <property type="project" value="TreeGrafter"/>
</dbReference>
<dbReference type="EMBL" id="BJCE01000220">
    <property type="protein sequence ID" value="GCL39188.1"/>
    <property type="molecule type" value="Genomic_DNA"/>
</dbReference>
<dbReference type="Gene3D" id="2.30.30.40">
    <property type="entry name" value="SH3 Domains"/>
    <property type="match status" value="1"/>
</dbReference>
<dbReference type="Proteomes" id="UP000300142">
    <property type="component" value="Unassembled WGS sequence"/>
</dbReference>
<keyword evidence="4" id="KW-1185">Reference proteome</keyword>
<proteinExistence type="predicted"/>
<dbReference type="RefSeq" id="WP_096568170.1">
    <property type="nucleotide sequence ID" value="NZ_BJCE01000220.1"/>
</dbReference>
<dbReference type="InterPro" id="IPR036061">
    <property type="entry name" value="CheW-like_dom_sf"/>
</dbReference>
<dbReference type="InterPro" id="IPR039315">
    <property type="entry name" value="CheW"/>
</dbReference>
<organism evidence="3 4">
    <name type="scientific">Sphaerospermopsis reniformis</name>
    <dbReference type="NCBI Taxonomy" id="531300"/>
    <lineage>
        <taxon>Bacteria</taxon>
        <taxon>Bacillati</taxon>
        <taxon>Cyanobacteriota</taxon>
        <taxon>Cyanophyceae</taxon>
        <taxon>Nostocales</taxon>
        <taxon>Aphanizomenonaceae</taxon>
        <taxon>Sphaerospermopsis</taxon>
    </lineage>
</organism>
<gene>
    <name evidence="3" type="ORF">SR1949_43110</name>
</gene>
<evidence type="ECO:0000259" key="2">
    <source>
        <dbReference type="PROSITE" id="PS50851"/>
    </source>
</evidence>
<reference evidence="4" key="1">
    <citation type="submission" date="2019-02" db="EMBL/GenBank/DDBJ databases">
        <title>Draft genome sequence of Sphaerospermopsis reniformis NIES-1949.</title>
        <authorList>
            <person name="Yamaguchi H."/>
            <person name="Suzuki S."/>
            <person name="Kawachi M."/>
        </authorList>
    </citation>
    <scope>NUCLEOTIDE SEQUENCE [LARGE SCALE GENOMIC DNA]</scope>
    <source>
        <strain evidence="4">NIES-1949</strain>
    </source>
</reference>
<dbReference type="SMART" id="SM00260">
    <property type="entry name" value="CheW"/>
    <property type="match status" value="1"/>
</dbReference>
<dbReference type="InterPro" id="IPR002545">
    <property type="entry name" value="CheW-lke_dom"/>
</dbReference>
<evidence type="ECO:0000256" key="1">
    <source>
        <dbReference type="SAM" id="MobiDB-lite"/>
    </source>
</evidence>
<feature type="region of interest" description="Disordered" evidence="1">
    <location>
        <begin position="1"/>
        <end position="22"/>
    </location>
</feature>
<accession>A0A480A797</accession>
<dbReference type="PANTHER" id="PTHR22617:SF23">
    <property type="entry name" value="CHEMOTAXIS PROTEIN CHEW"/>
    <property type="match status" value="1"/>
</dbReference>
<protein>
    <submittedName>
        <fullName evidence="3">CheW protein</fullName>
    </submittedName>
</protein>
<comment type="caution">
    <text evidence="3">The sequence shown here is derived from an EMBL/GenBank/DDBJ whole genome shotgun (WGS) entry which is preliminary data.</text>
</comment>
<dbReference type="PROSITE" id="PS50851">
    <property type="entry name" value="CHEW"/>
    <property type="match status" value="1"/>
</dbReference>
<evidence type="ECO:0000313" key="3">
    <source>
        <dbReference type="EMBL" id="GCL39188.1"/>
    </source>
</evidence>
<name>A0A480A797_9CYAN</name>
<dbReference type="Pfam" id="PF01584">
    <property type="entry name" value="CheW"/>
    <property type="match status" value="1"/>
</dbReference>
<sequence length="186" mass="20568">MVSKPDFLSGSSPDQFSPELQLESPDSVNVAQAIDPKGELHLRFYIPSQQEFALPATGIREVIELSPDRITPIPNTSPLLLGTLNLRGRLIWVADLGQFLGDATPLNTDRSEIPVIAIEDQDTIVGLGVEQICGMGWLDVQYLMPANNVPDTMAPFLRGEWIDTENNKYLRLIDQTAILRSARWAG</sequence>
<feature type="domain" description="CheW-like" evidence="2">
    <location>
        <begin position="38"/>
        <end position="184"/>
    </location>
</feature>
<dbReference type="PANTHER" id="PTHR22617">
    <property type="entry name" value="CHEMOTAXIS SENSOR HISTIDINE KINASE-RELATED"/>
    <property type="match status" value="1"/>
</dbReference>
<dbReference type="GO" id="GO:0006935">
    <property type="term" value="P:chemotaxis"/>
    <property type="evidence" value="ECO:0007669"/>
    <property type="project" value="InterPro"/>
</dbReference>
<dbReference type="SUPFAM" id="SSF50341">
    <property type="entry name" value="CheW-like"/>
    <property type="match status" value="1"/>
</dbReference>
<evidence type="ECO:0000313" key="4">
    <source>
        <dbReference type="Proteomes" id="UP000300142"/>
    </source>
</evidence>
<dbReference type="Gene3D" id="2.40.50.180">
    <property type="entry name" value="CheA-289, Domain 4"/>
    <property type="match status" value="1"/>
</dbReference>
<dbReference type="GO" id="GO:0007165">
    <property type="term" value="P:signal transduction"/>
    <property type="evidence" value="ECO:0007669"/>
    <property type="project" value="InterPro"/>
</dbReference>
<dbReference type="AlphaFoldDB" id="A0A480A797"/>